<evidence type="ECO:0000256" key="5">
    <source>
        <dbReference type="SAM" id="Phobius"/>
    </source>
</evidence>
<evidence type="ECO:0000256" key="1">
    <source>
        <dbReference type="ARBA" id="ARBA00004141"/>
    </source>
</evidence>
<feature type="transmembrane region" description="Helical" evidence="5">
    <location>
        <begin position="153"/>
        <end position="174"/>
    </location>
</feature>
<evidence type="ECO:0000256" key="2">
    <source>
        <dbReference type="ARBA" id="ARBA00022692"/>
    </source>
</evidence>
<feature type="transmembrane region" description="Helical" evidence="5">
    <location>
        <begin position="269"/>
        <end position="287"/>
    </location>
</feature>
<accession>A0A239AKK4</accession>
<evidence type="ECO:0000259" key="6">
    <source>
        <dbReference type="Pfam" id="PF13515"/>
    </source>
</evidence>
<dbReference type="EMBL" id="FZOG01000001">
    <property type="protein sequence ID" value="SNR96079.1"/>
    <property type="molecule type" value="Genomic_DNA"/>
</dbReference>
<keyword evidence="8" id="KW-1185">Reference proteome</keyword>
<feature type="transmembrane region" description="Helical" evidence="5">
    <location>
        <begin position="124"/>
        <end position="141"/>
    </location>
</feature>
<feature type="transmembrane region" description="Helical" evidence="5">
    <location>
        <begin position="53"/>
        <end position="72"/>
    </location>
</feature>
<keyword evidence="4 5" id="KW-0472">Membrane</keyword>
<comment type="subcellular location">
    <subcellularLocation>
        <location evidence="1">Membrane</location>
        <topology evidence="1">Multi-pass membrane protein</topology>
    </subcellularLocation>
</comment>
<dbReference type="Pfam" id="PF11168">
    <property type="entry name" value="DUF2955"/>
    <property type="match status" value="1"/>
</dbReference>
<evidence type="ECO:0000256" key="4">
    <source>
        <dbReference type="ARBA" id="ARBA00023136"/>
    </source>
</evidence>
<keyword evidence="2 5" id="KW-0812">Transmembrane</keyword>
<dbReference type="PIRSF" id="PIRSF029594">
    <property type="entry name" value="UCP029594"/>
    <property type="match status" value="1"/>
</dbReference>
<gene>
    <name evidence="7" type="ORF">SAMN05216255_1271</name>
</gene>
<evidence type="ECO:0000256" key="3">
    <source>
        <dbReference type="ARBA" id="ARBA00022989"/>
    </source>
</evidence>
<feature type="transmembrane region" description="Helical" evidence="5">
    <location>
        <begin position="102"/>
        <end position="117"/>
    </location>
</feature>
<protein>
    <submittedName>
        <fullName evidence="7">Fusaric acid resistance protein-like</fullName>
    </submittedName>
</protein>
<feature type="domain" description="Integral membrane bound transporter" evidence="6">
    <location>
        <begin position="207"/>
        <end position="339"/>
    </location>
</feature>
<feature type="transmembrane region" description="Helical" evidence="5">
    <location>
        <begin position="325"/>
        <end position="348"/>
    </location>
</feature>
<dbReference type="InterPro" id="IPR022604">
    <property type="entry name" value="DUF2955"/>
</dbReference>
<feature type="transmembrane region" description="Helical" evidence="5">
    <location>
        <begin position="294"/>
        <end position="313"/>
    </location>
</feature>
<keyword evidence="3 5" id="KW-1133">Transmembrane helix</keyword>
<proteinExistence type="predicted"/>
<dbReference type="AlphaFoldDB" id="A0A239AKK4"/>
<feature type="transmembrane region" description="Helical" evidence="5">
    <location>
        <begin position="244"/>
        <end position="263"/>
    </location>
</feature>
<dbReference type="GO" id="GO:0016020">
    <property type="term" value="C:membrane"/>
    <property type="evidence" value="ECO:0007669"/>
    <property type="project" value="UniProtKB-SubCell"/>
</dbReference>
<evidence type="ECO:0000313" key="7">
    <source>
        <dbReference type="EMBL" id="SNR96079.1"/>
    </source>
</evidence>
<sequence length="359" mass="39697">MSTDARSTDTSSADVSVMHGHQPLSDNDLRQCLRIATGGALALLICKLLNLEYGSFFCVYPMLLLGLVPRLNAHLIRQFFAQGLVVSLEVALLYGLFGGRPLLMVPLVFLLFFYRFALMAKGPLFLFGALGSVFLSIQLNFASYPQTNVIDMLWYNSCAIFLAGAIAGLMFYLFPDVEPRAPRQPVSKDLPSRRHEALLGATVATLSFMVFQSLNLHDSLSAQVASILVLFPMHWKGVHFAGRVRAVGTLLGCTIALLMMLLLYNHHDVLPLVVLLVWIAAMFCARWHMLENGVPGIGFGALTTLAILFGQSLTPDHDIMYATLYRLSSVCIAVLLTLFSVFILHRLLNCFASTRHFSH</sequence>
<name>A0A239AKK4_9PSED</name>
<reference evidence="8" key="1">
    <citation type="submission" date="2017-06" db="EMBL/GenBank/DDBJ databases">
        <authorList>
            <person name="Varghese N."/>
            <person name="Submissions S."/>
        </authorList>
    </citation>
    <scope>NUCLEOTIDE SEQUENCE [LARGE SCALE GENOMIC DNA]</scope>
    <source>
        <strain evidence="8">CIP 108523</strain>
    </source>
</reference>
<organism evidence="7 8">
    <name type="scientific">Pseudomonas segetis</name>
    <dbReference type="NCBI Taxonomy" id="298908"/>
    <lineage>
        <taxon>Bacteria</taxon>
        <taxon>Pseudomonadati</taxon>
        <taxon>Pseudomonadota</taxon>
        <taxon>Gammaproteobacteria</taxon>
        <taxon>Pseudomonadales</taxon>
        <taxon>Pseudomonadaceae</taxon>
        <taxon>Pseudomonas</taxon>
    </lineage>
</organism>
<dbReference type="Pfam" id="PF13515">
    <property type="entry name" value="FUSC_2"/>
    <property type="match status" value="1"/>
</dbReference>
<dbReference type="Proteomes" id="UP000242915">
    <property type="component" value="Unassembled WGS sequence"/>
</dbReference>
<dbReference type="InterPro" id="IPR049453">
    <property type="entry name" value="Memb_transporter_dom"/>
</dbReference>
<dbReference type="InterPro" id="IPR016926">
    <property type="entry name" value="UCP029594"/>
</dbReference>
<evidence type="ECO:0000313" key="8">
    <source>
        <dbReference type="Proteomes" id="UP000242915"/>
    </source>
</evidence>